<dbReference type="AlphaFoldDB" id="A0A150XQV4"/>
<keyword evidence="3" id="KW-1185">Reference proteome</keyword>
<organism evidence="2 3">
    <name type="scientific">Roseivirga echinicomitans</name>
    <dbReference type="NCBI Taxonomy" id="296218"/>
    <lineage>
        <taxon>Bacteria</taxon>
        <taxon>Pseudomonadati</taxon>
        <taxon>Bacteroidota</taxon>
        <taxon>Cytophagia</taxon>
        <taxon>Cytophagales</taxon>
        <taxon>Roseivirgaceae</taxon>
        <taxon>Roseivirga</taxon>
    </lineage>
</organism>
<dbReference type="Proteomes" id="UP000075615">
    <property type="component" value="Unassembled WGS sequence"/>
</dbReference>
<dbReference type="Pfam" id="PF08241">
    <property type="entry name" value="Methyltransf_11"/>
    <property type="match status" value="1"/>
</dbReference>
<dbReference type="SUPFAM" id="SSF53335">
    <property type="entry name" value="S-adenosyl-L-methionine-dependent methyltransferases"/>
    <property type="match status" value="1"/>
</dbReference>
<comment type="caution">
    <text evidence="2">The sequence shown here is derived from an EMBL/GenBank/DDBJ whole genome shotgun (WGS) entry which is preliminary data.</text>
</comment>
<reference evidence="2 3" key="1">
    <citation type="submission" date="2016-01" db="EMBL/GenBank/DDBJ databases">
        <title>Genome sequencing of Roseivirga echinicomitans KMM 6058.</title>
        <authorList>
            <person name="Selvaratnam C."/>
            <person name="Thevarajoo S."/>
            <person name="Goh K.M."/>
            <person name="Ee R."/>
            <person name="Chan K.-G."/>
            <person name="Chong C.S."/>
        </authorList>
    </citation>
    <scope>NUCLEOTIDE SEQUENCE [LARGE SCALE GENOMIC DNA]</scope>
    <source>
        <strain evidence="2 3">KMM 6058</strain>
    </source>
</reference>
<dbReference type="EMBL" id="LRDB01000006">
    <property type="protein sequence ID" value="KYG81129.1"/>
    <property type="molecule type" value="Genomic_DNA"/>
</dbReference>
<proteinExistence type="predicted"/>
<dbReference type="Gene3D" id="3.40.50.150">
    <property type="entry name" value="Vaccinia Virus protein VP39"/>
    <property type="match status" value="1"/>
</dbReference>
<dbReference type="CDD" id="cd02440">
    <property type="entry name" value="AdoMet_MTases"/>
    <property type="match status" value="1"/>
</dbReference>
<evidence type="ECO:0000313" key="3">
    <source>
        <dbReference type="Proteomes" id="UP000075615"/>
    </source>
</evidence>
<sequence>MVNQINFSMANDNDLNKSQTFKSFKDKWEKNANLAFTQTSDENSDVFEWIINRNGFSNGDEFRAFLKGKKRILDAGCGNGRVTALLKKYADEDTEVVGIDLTAAHVATENLKHLKNVSVFEKDLLGDLSDIGTFDFIYSQEVLHHTADPKRSFDNLVQLLRPEGEIAIYVYKIKAPLREYADDYVRNIISDMNYEESSKALNEITEFGRIMAKKGITIEVPKVDILGIEAGEYDLQRFIYHFFFKCYWNDMFSEEENNVINYDWYHPQIASRHSLDEILGWYLENDLVVSQKNVDHYGITVRGRLI</sequence>
<dbReference type="InterPro" id="IPR013216">
    <property type="entry name" value="Methyltransf_11"/>
</dbReference>
<dbReference type="STRING" id="296218.AWN68_16455"/>
<dbReference type="PANTHER" id="PTHR43861">
    <property type="entry name" value="TRANS-ACONITATE 2-METHYLTRANSFERASE-RELATED"/>
    <property type="match status" value="1"/>
</dbReference>
<gene>
    <name evidence="2" type="ORF">AWN68_16455</name>
</gene>
<name>A0A150XQV4_9BACT</name>
<accession>A0A150XQV4</accession>
<dbReference type="GO" id="GO:0008757">
    <property type="term" value="F:S-adenosylmethionine-dependent methyltransferase activity"/>
    <property type="evidence" value="ECO:0007669"/>
    <property type="project" value="InterPro"/>
</dbReference>
<dbReference type="InterPro" id="IPR029063">
    <property type="entry name" value="SAM-dependent_MTases_sf"/>
</dbReference>
<feature type="domain" description="Methyltransferase type 11" evidence="1">
    <location>
        <begin position="73"/>
        <end position="168"/>
    </location>
</feature>
<evidence type="ECO:0000259" key="1">
    <source>
        <dbReference type="Pfam" id="PF08241"/>
    </source>
</evidence>
<protein>
    <recommendedName>
        <fullName evidence="1">Methyltransferase type 11 domain-containing protein</fullName>
    </recommendedName>
</protein>
<evidence type="ECO:0000313" key="2">
    <source>
        <dbReference type="EMBL" id="KYG81129.1"/>
    </source>
</evidence>